<dbReference type="GO" id="GO:0051959">
    <property type="term" value="F:dynein light intermediate chain binding"/>
    <property type="evidence" value="ECO:0007669"/>
    <property type="project" value="InterPro"/>
</dbReference>
<keyword evidence="5" id="KW-0677">Repeat</keyword>
<dbReference type="PANTHER" id="PTHR46532:SF4">
    <property type="entry name" value="AAA+ ATPASE DOMAIN-CONTAINING PROTEIN"/>
    <property type="match status" value="1"/>
</dbReference>
<evidence type="ECO:0000256" key="10">
    <source>
        <dbReference type="ARBA" id="ARBA00023069"/>
    </source>
</evidence>
<dbReference type="GO" id="GO:0005858">
    <property type="term" value="C:axonemal dynein complex"/>
    <property type="evidence" value="ECO:0007669"/>
    <property type="project" value="TreeGrafter"/>
</dbReference>
<keyword evidence="11" id="KW-0505">Motor protein</keyword>
<dbReference type="GO" id="GO:0007018">
    <property type="term" value="P:microtubule-based movement"/>
    <property type="evidence" value="ECO:0007669"/>
    <property type="project" value="InterPro"/>
</dbReference>
<dbReference type="FunFam" id="3.20.180.20:FF:000001">
    <property type="entry name" value="Dynein axonemal heavy chain 5"/>
    <property type="match status" value="1"/>
</dbReference>
<keyword evidence="13" id="KW-0966">Cell projection</keyword>
<dbReference type="GO" id="GO:0045505">
    <property type="term" value="F:dynein intermediate chain binding"/>
    <property type="evidence" value="ECO:0007669"/>
    <property type="project" value="InterPro"/>
</dbReference>
<dbReference type="EMBL" id="JAWJWE010000046">
    <property type="protein sequence ID" value="KAK6616889.1"/>
    <property type="molecule type" value="Genomic_DNA"/>
</dbReference>
<gene>
    <name evidence="19" type="ORF">RUM43_014859</name>
</gene>
<evidence type="ECO:0000256" key="13">
    <source>
        <dbReference type="ARBA" id="ARBA00023273"/>
    </source>
</evidence>
<protein>
    <recommendedName>
        <fullName evidence="21">Dynein heavy chain 8, axonemal</fullName>
    </recommendedName>
</protein>
<evidence type="ECO:0008006" key="21">
    <source>
        <dbReference type="Google" id="ProtNLM"/>
    </source>
</evidence>
<evidence type="ECO:0000259" key="17">
    <source>
        <dbReference type="Pfam" id="PF08393"/>
    </source>
</evidence>
<dbReference type="FunFam" id="1.20.140.100:FF:000003">
    <property type="entry name" value="Dynein, axonemal, heavy chain 5"/>
    <property type="match status" value="1"/>
</dbReference>
<dbReference type="FunFam" id="1.20.58.1120:FF:000004">
    <property type="entry name" value="Dynein axonemal heavy chain 5"/>
    <property type="match status" value="1"/>
</dbReference>
<evidence type="ECO:0000256" key="11">
    <source>
        <dbReference type="ARBA" id="ARBA00023175"/>
    </source>
</evidence>
<keyword evidence="10" id="KW-0969">Cilium</keyword>
<dbReference type="SUPFAM" id="SSF52540">
    <property type="entry name" value="P-loop containing nucleoside triphosphate hydrolases"/>
    <property type="match status" value="1"/>
</dbReference>
<evidence type="ECO:0000256" key="7">
    <source>
        <dbReference type="ARBA" id="ARBA00022840"/>
    </source>
</evidence>
<evidence type="ECO:0000313" key="19">
    <source>
        <dbReference type="EMBL" id="KAK6616889.1"/>
    </source>
</evidence>
<evidence type="ECO:0000256" key="9">
    <source>
        <dbReference type="ARBA" id="ARBA00023054"/>
    </source>
</evidence>
<sequence>MNFEEEKGNGDADLCCTPAVDADYLVTLSTRLATFAAQKKSKIDTGLLLQEGVKKRLQEAREARLGRLSAIKMQHRQILDMVSTLFGIEYKVVEEGVIDDPSHVKLIESLTEEGGRRAVVFLYQEMEPPPAEAGRGLPENTPPFRRIVVTDGSDIPCKDRAIVVYRTKGHINIEQKNVCDDMLYASLEIDPNDINTVSAMQGLLGRTSSRALEVFTQWGELNKTNSGLTAKKEFLDEYKAFDNFITATKSDLDGKIRFQFPEDIYKNFLSTPEDVKVAARNPDIAGEVHAYGKIWIKQIEKVLVEAEQIRREKDDVGPMAELEYWRKWLTKFTSVVEFIKTEKLKMCLQCLRLSRSKIIPLWGPLDNRITEACNEAADNVKYLYALERFSEPLYTCDPTTMGDHISSLMYTIRMIYATSRYYNTSERVTALFVKVTNQMVTSCRIYLTENGTKTVWEHKKKDIISKMGVCLSLYKRYKKCFADTQRQISENPEEKPFACSESNVFVKFESFRVRLERGSDPWPAAEVGGMCRGTSERPGKTDRILSLGKYWLTDTLDTYLSYSIIQSSRLEGIDLYVRRFKKYFNDIATKPYDALNHRKPYFDTDYEIFKQQVNTWEQELRNYLGEMVATMPNVREALRTLDRFDKIGLPCLLINRKYLELLDKFYDEIADLRDRYNEDRQTCPVPRNMPPVSGRIYWIRQLYKRLEEPMDVFKTKKPVIEHPRAQRVIKLYNCICKVFVQYELVHHQLWCEHVSQVEQCLVVPILTKHPKKNMIHVNFDGYIEEVIREVEYMWKLGLKVPDTAAIVCFHKEKLLGDKEKIKALVLEYMRIRRSVPRLFLPLMRPLLYDLELAFNPGMSDITWVSLEIPSFCQQVEAKLNKVGCFIKELVDMKAARIDEPLLAISKTTFLEISSDTALSPQEFFEANVALRQSLEKEIETKYSVIEEAAIELIDRFVDTFDVESVAEEKYFWLDPAKILKPSSSAMNLAISDEIAFRPVEKVTEEDLAQFKNDCMDMFAFFFQRSIDALVRATKSSLEALRRRAFAFTVVTEEESNLIKPFLYTNMILLIPNISVSPNLDEIQLYCGKVVSNILEIHKGIIQWGQRSHKLSAIAQVPAVLEGEDTEGEEKMVAEDADDEGGEKNLSEEEETENSDANLSSASDPKVTASKYKLKNYYKLIAEHKEIVRNIMSLQGAMLLLKPDVLKCTEGYLKYSFLWADDRELQVKRFVEKEPIYQEIKEKFTEFVINIDEVKNLPDRHVIGALEVRLEKIKDALYVEASAWKHLLGKFLMQAYGLKLKSIVDFIKDRNNVLLRAINDLDDVRLAMNCLDQIRENFIRIDMALGLIEETYALFTKFNVTIPKEEQEKVDSLRYNFDLMIETSKKVQKNLVDVQEPFKRELVKEIQKFTTDIDVFDRDFDNSGPLVPGLPAREASDRVTLFQMRFDDLWERFERYASGEKLFGLPLSEYPTLFERKKQMNLLSKLYSLYVQVMRSIDGYNDLLWADVNIDVINSELTEFQNRCRKLPKGMKDWPAFLDLKKKIDDFNETCPLLEMMANKAMKDRHWGRLSKLTGYEFEIESETFSLKNVMEAPLLKYKDDVEDICISAIKERDIEAKLKQVIADWSVVELSFANFKTRGELLLKGQETGEIIALLEDSLMVLSSLLSNRYNAFFKKDIQLWVWKLSTTSEILETWMMVQNLWVYLEAVFVGGDIAKQLPAESKRFAVGATKSQKNRINSDENLKAIDKSWVRIMYRARDLALVVEVCVGDETMLQMLPHLLEQLESCQKSLTGYLESKRLLFPRFFFVSDPALLEILGQASDSHTIQNHLLSVFENVFLVEFDEKVYDRIIAIMSREMEKIPLEKEVMAVGGVEYWLGNLLKLALQSLNVVIGQASAAVKESDFQILDFLDKFPAQVGLLGIQFIWTRDAELALNKSKIDKTIMKETNLQFLALLNLLIDQTTKDLTKFARVKYETLVTIHVHQRDIFDDLVRLRIRSINDFEWLKQARFYWVDEDEECVVRITDVDFVYQNEFLGCTERLVITPLTDRCYITLAQSIGMNMGGAPAGPAGTGKTETTKDMAKALGKYCVVFNCSDQMDFRGLGRIYKGLAQSGSWGCFDEFNRIELPVLSVAAQQINIVFTARKERKAFFVFSDGDVVSLNMEFGIFITMNPGYAGRQELPENLKIMFRTVAMMVPDRQIIMRVKLASCGFKENVPLSKKFYTLYKLCEEQLSKQVHYDFGLRNILSVLRTLGAQKRQHPGDSEEMTVMRVLRCRESAKCSPSGNKKGKDSVSGAQKQHVTALQHYRNICLGAHKNFGIGTVQGAVVCLSELTLACLTLPCLAGKANVTD</sequence>
<dbReference type="InterPro" id="IPR013602">
    <property type="entry name" value="Dynein_heavy_linker"/>
</dbReference>
<evidence type="ECO:0000256" key="3">
    <source>
        <dbReference type="ARBA" id="ARBA00022490"/>
    </source>
</evidence>
<dbReference type="Gene3D" id="1.20.58.1120">
    <property type="match status" value="1"/>
</dbReference>
<dbReference type="Gene3D" id="3.20.180.20">
    <property type="entry name" value="Dynein heavy chain, N-terminal domain 2"/>
    <property type="match status" value="1"/>
</dbReference>
<evidence type="ECO:0000256" key="4">
    <source>
        <dbReference type="ARBA" id="ARBA00022701"/>
    </source>
</evidence>
<evidence type="ECO:0000259" key="16">
    <source>
        <dbReference type="Pfam" id="PF08385"/>
    </source>
</evidence>
<evidence type="ECO:0000313" key="20">
    <source>
        <dbReference type="Proteomes" id="UP001372834"/>
    </source>
</evidence>
<evidence type="ECO:0000259" key="18">
    <source>
        <dbReference type="Pfam" id="PF12774"/>
    </source>
</evidence>
<dbReference type="GO" id="GO:0005874">
    <property type="term" value="C:microtubule"/>
    <property type="evidence" value="ECO:0007669"/>
    <property type="project" value="UniProtKB-KW"/>
</dbReference>
<evidence type="ECO:0000256" key="2">
    <source>
        <dbReference type="ARBA" id="ARBA00008887"/>
    </source>
</evidence>
<dbReference type="Pfam" id="PF08385">
    <property type="entry name" value="DHC_N1"/>
    <property type="match status" value="1"/>
</dbReference>
<dbReference type="Pfam" id="PF08393">
    <property type="entry name" value="DHC_N2"/>
    <property type="match status" value="1"/>
</dbReference>
<keyword evidence="12" id="KW-0206">Cytoskeleton</keyword>
<keyword evidence="6" id="KW-0547">Nucleotide-binding</keyword>
<dbReference type="InterPro" id="IPR043157">
    <property type="entry name" value="Dynein_AAA1S"/>
</dbReference>
<evidence type="ECO:0000256" key="8">
    <source>
        <dbReference type="ARBA" id="ARBA00023017"/>
    </source>
</evidence>
<name>A0AAN8RZ87_POLSC</name>
<dbReference type="FunFam" id="1.10.287.2620:FF:000003">
    <property type="entry name" value="Dynein, axonemal, heavy chain 5"/>
    <property type="match status" value="1"/>
</dbReference>
<dbReference type="PANTHER" id="PTHR46532">
    <property type="entry name" value="MALE FERTILITY FACTOR KL5"/>
    <property type="match status" value="1"/>
</dbReference>
<dbReference type="InterPro" id="IPR027417">
    <property type="entry name" value="P-loop_NTPase"/>
</dbReference>
<dbReference type="GO" id="GO:0005524">
    <property type="term" value="F:ATP binding"/>
    <property type="evidence" value="ECO:0007669"/>
    <property type="project" value="UniProtKB-KW"/>
</dbReference>
<keyword evidence="3" id="KW-0963">Cytoplasm</keyword>
<dbReference type="InterPro" id="IPR026983">
    <property type="entry name" value="DHC"/>
</dbReference>
<dbReference type="Gene3D" id="1.10.287.2620">
    <property type="match status" value="1"/>
</dbReference>
<feature type="region of interest" description="Disordered" evidence="15">
    <location>
        <begin position="1123"/>
        <end position="1163"/>
    </location>
</feature>
<feature type="domain" description="Dynein heavy chain linker" evidence="17">
    <location>
        <begin position="1476"/>
        <end position="1894"/>
    </location>
</feature>
<dbReference type="Gene3D" id="3.40.50.300">
    <property type="entry name" value="P-loop containing nucleotide triphosphate hydrolases"/>
    <property type="match status" value="1"/>
</dbReference>
<evidence type="ECO:0000256" key="15">
    <source>
        <dbReference type="SAM" id="MobiDB-lite"/>
    </source>
</evidence>
<evidence type="ECO:0000256" key="12">
    <source>
        <dbReference type="ARBA" id="ARBA00023212"/>
    </source>
</evidence>
<comment type="similarity">
    <text evidence="2">Belongs to the dynein heavy chain family.</text>
</comment>
<keyword evidence="7" id="KW-0067">ATP-binding</keyword>
<accession>A0AAN8RZ87</accession>
<comment type="subcellular location">
    <subcellularLocation>
        <location evidence="1">Cytoplasm</location>
        <location evidence="1">Cytoskeleton</location>
        <location evidence="1">Cilium axoneme</location>
    </subcellularLocation>
</comment>
<dbReference type="InterPro" id="IPR013594">
    <property type="entry name" value="Dynein_heavy_tail"/>
</dbReference>
<dbReference type="InterPro" id="IPR042222">
    <property type="entry name" value="Dynein_2_N"/>
</dbReference>
<reference evidence="19 20" key="1">
    <citation type="submission" date="2023-10" db="EMBL/GenBank/DDBJ databases">
        <title>Genomes of two closely related lineages of the louse Polyplax serrata with different host specificities.</title>
        <authorList>
            <person name="Martinu J."/>
            <person name="Tarabai H."/>
            <person name="Stefka J."/>
            <person name="Hypsa V."/>
        </authorList>
    </citation>
    <scope>NUCLEOTIDE SEQUENCE [LARGE SCALE GENOMIC DNA]</scope>
    <source>
        <strain evidence="19">HR10_N</strain>
    </source>
</reference>
<evidence type="ECO:0000256" key="1">
    <source>
        <dbReference type="ARBA" id="ARBA00004430"/>
    </source>
</evidence>
<organism evidence="19 20">
    <name type="scientific">Polyplax serrata</name>
    <name type="common">Common mouse louse</name>
    <dbReference type="NCBI Taxonomy" id="468196"/>
    <lineage>
        <taxon>Eukaryota</taxon>
        <taxon>Metazoa</taxon>
        <taxon>Ecdysozoa</taxon>
        <taxon>Arthropoda</taxon>
        <taxon>Hexapoda</taxon>
        <taxon>Insecta</taxon>
        <taxon>Pterygota</taxon>
        <taxon>Neoptera</taxon>
        <taxon>Paraneoptera</taxon>
        <taxon>Psocodea</taxon>
        <taxon>Troctomorpha</taxon>
        <taxon>Phthiraptera</taxon>
        <taxon>Anoplura</taxon>
        <taxon>Polyplacidae</taxon>
        <taxon>Polyplax</taxon>
    </lineage>
</organism>
<dbReference type="FunFam" id="3.40.50.300:FF:000044">
    <property type="entry name" value="Dynein heavy chain 5, axonemal"/>
    <property type="match status" value="1"/>
</dbReference>
<feature type="domain" description="Dynein heavy chain tail" evidence="16">
    <location>
        <begin position="294"/>
        <end position="871"/>
    </location>
</feature>
<keyword evidence="9 14" id="KW-0175">Coiled coil</keyword>
<feature type="coiled-coil region" evidence="14">
    <location>
        <begin position="655"/>
        <end position="682"/>
    </location>
</feature>
<keyword evidence="8" id="KW-0243">Dynein</keyword>
<proteinExistence type="inferred from homology"/>
<evidence type="ECO:0000256" key="5">
    <source>
        <dbReference type="ARBA" id="ARBA00022737"/>
    </source>
</evidence>
<feature type="domain" description="Dynein heavy chain hydrolytic ATP-binding dynein motor region" evidence="18">
    <location>
        <begin position="2030"/>
        <end position="2280"/>
    </location>
</feature>
<dbReference type="Gene3D" id="1.10.8.710">
    <property type="match status" value="1"/>
</dbReference>
<dbReference type="InterPro" id="IPR035699">
    <property type="entry name" value="AAA_6"/>
</dbReference>
<comment type="caution">
    <text evidence="19">The sequence shown here is derived from an EMBL/GenBank/DDBJ whole genome shotgun (WGS) entry which is preliminary data.</text>
</comment>
<dbReference type="Gene3D" id="1.20.140.100">
    <property type="entry name" value="Dynein heavy chain, N-terminal domain 2"/>
    <property type="match status" value="1"/>
</dbReference>
<evidence type="ECO:0000256" key="6">
    <source>
        <dbReference type="ARBA" id="ARBA00022741"/>
    </source>
</evidence>
<evidence type="ECO:0000256" key="14">
    <source>
        <dbReference type="SAM" id="Coils"/>
    </source>
</evidence>
<dbReference type="Pfam" id="PF12774">
    <property type="entry name" value="AAA_6"/>
    <property type="match status" value="1"/>
</dbReference>
<dbReference type="Proteomes" id="UP001372834">
    <property type="component" value="Unassembled WGS sequence"/>
</dbReference>
<dbReference type="FunFam" id="1.10.8.710:FF:000003">
    <property type="entry name" value="Dynein axonemal heavy chain 5"/>
    <property type="match status" value="1"/>
</dbReference>
<keyword evidence="4" id="KW-0493">Microtubule</keyword>
<dbReference type="InterPro" id="IPR042228">
    <property type="entry name" value="Dynein_linker_3"/>
</dbReference>